<comment type="caution">
    <text evidence="2">The sequence shown here is derived from an EMBL/GenBank/DDBJ whole genome shotgun (WGS) entry which is preliminary data.</text>
</comment>
<name>A0A4Y2FEG7_ARAVE</name>
<evidence type="ECO:0000256" key="1">
    <source>
        <dbReference type="SAM" id="MobiDB-lite"/>
    </source>
</evidence>
<keyword evidence="3" id="KW-1185">Reference proteome</keyword>
<accession>A0A4Y2FEG7</accession>
<feature type="region of interest" description="Disordered" evidence="1">
    <location>
        <begin position="1"/>
        <end position="49"/>
    </location>
</feature>
<reference evidence="2 3" key="1">
    <citation type="journal article" date="2019" name="Sci. Rep.">
        <title>Orb-weaving spider Araneus ventricosus genome elucidates the spidroin gene catalogue.</title>
        <authorList>
            <person name="Kono N."/>
            <person name="Nakamura H."/>
            <person name="Ohtoshi R."/>
            <person name="Moran D.A.P."/>
            <person name="Shinohara A."/>
            <person name="Yoshida Y."/>
            <person name="Fujiwara M."/>
            <person name="Mori M."/>
            <person name="Tomita M."/>
            <person name="Arakawa K."/>
        </authorList>
    </citation>
    <scope>NUCLEOTIDE SEQUENCE [LARGE SCALE GENOMIC DNA]</scope>
</reference>
<dbReference type="EMBL" id="BGPR01173478">
    <property type="protein sequence ID" value="GBM39048.1"/>
    <property type="molecule type" value="Genomic_DNA"/>
</dbReference>
<proteinExistence type="predicted"/>
<protein>
    <submittedName>
        <fullName evidence="2">Uncharacterized protein</fullName>
    </submittedName>
</protein>
<sequence>YCGSPVGPAHQIKMDWPSPHQHPRVRSILPPPPPDNYWNPADPEPPIITSFPMDVQEEPLDLTTNCSVVGPKKQHVFSVKLPLDLRMQKI</sequence>
<gene>
    <name evidence="2" type="ORF">AVEN_37356_1</name>
</gene>
<organism evidence="2 3">
    <name type="scientific">Araneus ventricosus</name>
    <name type="common">Orbweaver spider</name>
    <name type="synonym">Epeira ventricosa</name>
    <dbReference type="NCBI Taxonomy" id="182803"/>
    <lineage>
        <taxon>Eukaryota</taxon>
        <taxon>Metazoa</taxon>
        <taxon>Ecdysozoa</taxon>
        <taxon>Arthropoda</taxon>
        <taxon>Chelicerata</taxon>
        <taxon>Arachnida</taxon>
        <taxon>Araneae</taxon>
        <taxon>Araneomorphae</taxon>
        <taxon>Entelegynae</taxon>
        <taxon>Araneoidea</taxon>
        <taxon>Araneidae</taxon>
        <taxon>Araneus</taxon>
    </lineage>
</organism>
<dbReference type="AlphaFoldDB" id="A0A4Y2FEG7"/>
<evidence type="ECO:0000313" key="3">
    <source>
        <dbReference type="Proteomes" id="UP000499080"/>
    </source>
</evidence>
<dbReference type="Proteomes" id="UP000499080">
    <property type="component" value="Unassembled WGS sequence"/>
</dbReference>
<feature type="non-terminal residue" evidence="2">
    <location>
        <position position="1"/>
    </location>
</feature>
<evidence type="ECO:0000313" key="2">
    <source>
        <dbReference type="EMBL" id="GBM39048.1"/>
    </source>
</evidence>